<reference evidence="2" key="1">
    <citation type="journal article" date="2020" name="Stud. Mycol.">
        <title>101 Dothideomycetes genomes: a test case for predicting lifestyles and emergence of pathogens.</title>
        <authorList>
            <person name="Haridas S."/>
            <person name="Albert R."/>
            <person name="Binder M."/>
            <person name="Bloem J."/>
            <person name="Labutti K."/>
            <person name="Salamov A."/>
            <person name="Andreopoulos B."/>
            <person name="Baker S."/>
            <person name="Barry K."/>
            <person name="Bills G."/>
            <person name="Bluhm B."/>
            <person name="Cannon C."/>
            <person name="Castanera R."/>
            <person name="Culley D."/>
            <person name="Daum C."/>
            <person name="Ezra D."/>
            <person name="Gonzalez J."/>
            <person name="Henrissat B."/>
            <person name="Kuo A."/>
            <person name="Liang C."/>
            <person name="Lipzen A."/>
            <person name="Lutzoni F."/>
            <person name="Magnuson J."/>
            <person name="Mondo S."/>
            <person name="Nolan M."/>
            <person name="Ohm R."/>
            <person name="Pangilinan J."/>
            <person name="Park H.-J."/>
            <person name="Ramirez L."/>
            <person name="Alfaro M."/>
            <person name="Sun H."/>
            <person name="Tritt A."/>
            <person name="Yoshinaga Y."/>
            <person name="Zwiers L.-H."/>
            <person name="Turgeon B."/>
            <person name="Goodwin S."/>
            <person name="Spatafora J."/>
            <person name="Crous P."/>
            <person name="Grigoriev I."/>
        </authorList>
    </citation>
    <scope>NUCLEOTIDE SEQUENCE</scope>
    <source>
        <strain evidence="2">CBS 130266</strain>
    </source>
</reference>
<gene>
    <name evidence="2" type="ORF">EJ08DRAFT_665431</name>
</gene>
<organism evidence="2 3">
    <name type="scientific">Tothia fuscella</name>
    <dbReference type="NCBI Taxonomy" id="1048955"/>
    <lineage>
        <taxon>Eukaryota</taxon>
        <taxon>Fungi</taxon>
        <taxon>Dikarya</taxon>
        <taxon>Ascomycota</taxon>
        <taxon>Pezizomycotina</taxon>
        <taxon>Dothideomycetes</taxon>
        <taxon>Pleosporomycetidae</taxon>
        <taxon>Venturiales</taxon>
        <taxon>Cylindrosympodiaceae</taxon>
        <taxon>Tothia</taxon>
    </lineage>
</organism>
<evidence type="ECO:0000313" key="2">
    <source>
        <dbReference type="EMBL" id="KAF2420942.1"/>
    </source>
</evidence>
<dbReference type="AlphaFoldDB" id="A0A9P4NH11"/>
<proteinExistence type="predicted"/>
<name>A0A9P4NH11_9PEZI</name>
<comment type="caution">
    <text evidence="2">The sequence shown here is derived from an EMBL/GenBank/DDBJ whole genome shotgun (WGS) entry which is preliminary data.</text>
</comment>
<dbReference type="EMBL" id="MU007105">
    <property type="protein sequence ID" value="KAF2420942.1"/>
    <property type="molecule type" value="Genomic_DNA"/>
</dbReference>
<dbReference type="Proteomes" id="UP000800235">
    <property type="component" value="Unassembled WGS sequence"/>
</dbReference>
<evidence type="ECO:0000256" key="1">
    <source>
        <dbReference type="SAM" id="MobiDB-lite"/>
    </source>
</evidence>
<evidence type="ECO:0000313" key="3">
    <source>
        <dbReference type="Proteomes" id="UP000800235"/>
    </source>
</evidence>
<protein>
    <submittedName>
        <fullName evidence="2">Uncharacterized protein</fullName>
    </submittedName>
</protein>
<accession>A0A9P4NH11</accession>
<sequence>MQARLRNIEQDSLRPIRNAISRFALWIIGLLPPPPLPESRGRPRISLRHSIEDLRRGEYHPRGSPLTHESTTPGGGQEHRTLQPNNPECFCCVSCTLLQPQPNNPEYFCCVFCTLLRPRQCRVQPINRCIYCNDSVEDHNNNDEWKWCQYNDHKEKRDSNGNEHKTYNLCRAEREGIQRRNQMSNTQRRRSIQIAAASPTEQELLDETELELIDETDQELIDETTQELGDKIVRALRSLANDSE</sequence>
<keyword evidence="3" id="KW-1185">Reference proteome</keyword>
<feature type="region of interest" description="Disordered" evidence="1">
    <location>
        <begin position="57"/>
        <end position="79"/>
    </location>
</feature>